<feature type="compositionally biased region" description="Basic and acidic residues" evidence="1">
    <location>
        <begin position="156"/>
        <end position="168"/>
    </location>
</feature>
<keyword evidence="5" id="KW-1185">Reference proteome</keyword>
<protein>
    <submittedName>
        <fullName evidence="4">Uncharacterized protein DUF4115</fullName>
    </submittedName>
</protein>
<name>A0A2T6BRE5_9BACL</name>
<feature type="compositionally biased region" description="Basic residues" evidence="1">
    <location>
        <begin position="106"/>
        <end position="115"/>
    </location>
</feature>
<evidence type="ECO:0000259" key="3">
    <source>
        <dbReference type="Pfam" id="PF13464"/>
    </source>
</evidence>
<feature type="compositionally biased region" description="Basic residues" evidence="1">
    <location>
        <begin position="232"/>
        <end position="246"/>
    </location>
</feature>
<dbReference type="Pfam" id="PF13464">
    <property type="entry name" value="RodZ_C"/>
    <property type="match status" value="1"/>
</dbReference>
<dbReference type="InterPro" id="IPR010982">
    <property type="entry name" value="Lambda_DNA-bd_dom_sf"/>
</dbReference>
<feature type="compositionally biased region" description="Basic and acidic residues" evidence="1">
    <location>
        <begin position="292"/>
        <end position="305"/>
    </location>
</feature>
<dbReference type="Proteomes" id="UP000244240">
    <property type="component" value="Unassembled WGS sequence"/>
</dbReference>
<evidence type="ECO:0000256" key="2">
    <source>
        <dbReference type="SAM" id="Phobius"/>
    </source>
</evidence>
<dbReference type="PANTHER" id="PTHR34475">
    <property type="match status" value="1"/>
</dbReference>
<evidence type="ECO:0000313" key="4">
    <source>
        <dbReference type="EMBL" id="PTX58655.1"/>
    </source>
</evidence>
<comment type="caution">
    <text evidence="4">The sequence shown here is derived from an EMBL/GenBank/DDBJ whole genome shotgun (WGS) entry which is preliminary data.</text>
</comment>
<gene>
    <name evidence="4" type="ORF">C8P63_11553</name>
</gene>
<dbReference type="Pfam" id="PF13413">
    <property type="entry name" value="HTH_25"/>
    <property type="match status" value="1"/>
</dbReference>
<dbReference type="RefSeq" id="WP_108024279.1">
    <property type="nucleotide sequence ID" value="NZ_QBKR01000015.1"/>
</dbReference>
<proteinExistence type="predicted"/>
<dbReference type="InterPro" id="IPR025194">
    <property type="entry name" value="RodZ-like_C"/>
</dbReference>
<sequence length="414" mass="45159">MSAEIGHRLRQARESQGLSLEEMEHHTRIPAHDLAVLEAGDFSRISSPYYVRAYLRTYAQTLGLNPREILDEYRRGVAAGGMQTPDRRRKGPFAGTGSDPGEGRGRSRLPSRRPRNSPPPAAPPFGSQESLEAGEPGRNLPASGGMNRFPRGRGRTGVDERDRFHEEAAAGLMPGEDGAPGGGGSRRVSMPPDLPEPQELGLSPRKPGETEGSEVSEDVGPSRRADGDVRQGRGHRKQGGKTKAQRKKESNLGTWYTRFLIVMAILLIPAAIYLFALMSEAGSGDAENQVPQKEDKGTEGADKPESNSAAEPILTPVETGGKGTDRYELMKADHIELKLKGKGECWLQIRAQEVGAVLKEAVLKKGETLSFPYKKGNELYLFLGRPPDVDVTVNGKKIKTSYENRKLIHISLVK</sequence>
<dbReference type="AlphaFoldDB" id="A0A2T6BRE5"/>
<keyword evidence="2" id="KW-0472">Membrane</keyword>
<dbReference type="Gene3D" id="1.10.260.40">
    <property type="entry name" value="lambda repressor-like DNA-binding domains"/>
    <property type="match status" value="1"/>
</dbReference>
<keyword evidence="2" id="KW-1133">Transmembrane helix</keyword>
<feature type="domain" description="Cytoskeleton protein RodZ-like C-terminal" evidence="3">
    <location>
        <begin position="339"/>
        <end position="401"/>
    </location>
</feature>
<dbReference type="PANTHER" id="PTHR34475:SF1">
    <property type="entry name" value="CYTOSKELETON PROTEIN RODZ"/>
    <property type="match status" value="1"/>
</dbReference>
<dbReference type="GO" id="GO:0003677">
    <property type="term" value="F:DNA binding"/>
    <property type="evidence" value="ECO:0007669"/>
    <property type="project" value="InterPro"/>
</dbReference>
<dbReference type="OrthoDB" id="9797543at2"/>
<feature type="transmembrane region" description="Helical" evidence="2">
    <location>
        <begin position="255"/>
        <end position="278"/>
    </location>
</feature>
<feature type="region of interest" description="Disordered" evidence="1">
    <location>
        <begin position="80"/>
        <end position="249"/>
    </location>
</feature>
<accession>A0A2T6BRE5</accession>
<evidence type="ECO:0000256" key="1">
    <source>
        <dbReference type="SAM" id="MobiDB-lite"/>
    </source>
</evidence>
<dbReference type="EMBL" id="QBKR01000015">
    <property type="protein sequence ID" value="PTX58655.1"/>
    <property type="molecule type" value="Genomic_DNA"/>
</dbReference>
<keyword evidence="2" id="KW-0812">Transmembrane</keyword>
<reference evidence="4 5" key="1">
    <citation type="submission" date="2018-04" db="EMBL/GenBank/DDBJ databases">
        <title>Genomic Encyclopedia of Archaeal and Bacterial Type Strains, Phase II (KMG-II): from individual species to whole genera.</title>
        <authorList>
            <person name="Goeker M."/>
        </authorList>
    </citation>
    <scope>NUCLEOTIDE SEQUENCE [LARGE SCALE GENOMIC DNA]</scope>
    <source>
        <strain evidence="4 5">DSM 45787</strain>
    </source>
</reference>
<evidence type="ECO:0000313" key="5">
    <source>
        <dbReference type="Proteomes" id="UP000244240"/>
    </source>
</evidence>
<dbReference type="InterPro" id="IPR050400">
    <property type="entry name" value="Bact_Cytoskel_RodZ"/>
</dbReference>
<organism evidence="4 5">
    <name type="scientific">Melghirimyces profundicolus</name>
    <dbReference type="NCBI Taxonomy" id="1242148"/>
    <lineage>
        <taxon>Bacteria</taxon>
        <taxon>Bacillati</taxon>
        <taxon>Bacillota</taxon>
        <taxon>Bacilli</taxon>
        <taxon>Bacillales</taxon>
        <taxon>Thermoactinomycetaceae</taxon>
        <taxon>Melghirimyces</taxon>
    </lineage>
</organism>
<feature type="compositionally biased region" description="Basic and acidic residues" evidence="1">
    <location>
        <begin position="220"/>
        <end position="231"/>
    </location>
</feature>
<feature type="region of interest" description="Disordered" evidence="1">
    <location>
        <begin position="285"/>
        <end position="320"/>
    </location>
</feature>